<dbReference type="EMBL" id="KZ819674">
    <property type="protein sequence ID" value="PWN25874.1"/>
    <property type="molecule type" value="Genomic_DNA"/>
</dbReference>
<reference evidence="3 4" key="1">
    <citation type="journal article" date="2018" name="Mol. Biol. Evol.">
        <title>Broad Genomic Sampling Reveals a Smut Pathogenic Ancestry of the Fungal Clade Ustilaginomycotina.</title>
        <authorList>
            <person name="Kijpornyongpan T."/>
            <person name="Mondo S.J."/>
            <person name="Barry K."/>
            <person name="Sandor L."/>
            <person name="Lee J."/>
            <person name="Lipzen A."/>
            <person name="Pangilinan J."/>
            <person name="LaButti K."/>
            <person name="Hainaut M."/>
            <person name="Henrissat B."/>
            <person name="Grigoriev I.V."/>
            <person name="Spatafora J.W."/>
            <person name="Aime M.C."/>
        </authorList>
    </citation>
    <scope>NUCLEOTIDE SEQUENCE [LARGE SCALE GENOMIC DNA]</scope>
    <source>
        <strain evidence="3 4">MCA 5214</strain>
    </source>
</reference>
<evidence type="ECO:0000256" key="1">
    <source>
        <dbReference type="SAM" id="MobiDB-lite"/>
    </source>
</evidence>
<dbReference type="PANTHER" id="PTHR31303">
    <property type="entry name" value="CTP-DEPENDENT DIACYLGLYCEROL KINASE 1"/>
    <property type="match status" value="1"/>
</dbReference>
<keyword evidence="4" id="KW-1185">Reference proteome</keyword>
<feature type="transmembrane region" description="Helical" evidence="2">
    <location>
        <begin position="399"/>
        <end position="416"/>
    </location>
</feature>
<dbReference type="GO" id="GO:0005789">
    <property type="term" value="C:endoplasmic reticulum membrane"/>
    <property type="evidence" value="ECO:0007669"/>
    <property type="project" value="TreeGrafter"/>
</dbReference>
<keyword evidence="2" id="KW-1133">Transmembrane helix</keyword>
<keyword evidence="2" id="KW-0472">Membrane</keyword>
<dbReference type="Proteomes" id="UP000245884">
    <property type="component" value="Unassembled WGS sequence"/>
</dbReference>
<proteinExistence type="predicted"/>
<feature type="transmembrane region" description="Helical" evidence="2">
    <location>
        <begin position="299"/>
        <end position="317"/>
    </location>
</feature>
<feature type="compositionally biased region" description="Basic and acidic residues" evidence="1">
    <location>
        <begin position="117"/>
        <end position="141"/>
    </location>
</feature>
<evidence type="ECO:0000313" key="3">
    <source>
        <dbReference type="EMBL" id="PWN25874.1"/>
    </source>
</evidence>
<dbReference type="GO" id="GO:0004143">
    <property type="term" value="F:ATP-dependent diacylglycerol kinase activity"/>
    <property type="evidence" value="ECO:0007669"/>
    <property type="project" value="InterPro"/>
</dbReference>
<dbReference type="PANTHER" id="PTHR31303:SF1">
    <property type="entry name" value="CTP-DEPENDENT DIACYLGLYCEROL KINASE 1"/>
    <property type="match status" value="1"/>
</dbReference>
<dbReference type="RefSeq" id="XP_025360486.1">
    <property type="nucleotide sequence ID" value="XM_025504548.1"/>
</dbReference>
<dbReference type="STRING" id="1569628.A0A316ULQ3"/>
<name>A0A316ULQ3_9BASI</name>
<feature type="region of interest" description="Disordered" evidence="1">
    <location>
        <begin position="1"/>
        <end position="163"/>
    </location>
</feature>
<feature type="transmembrane region" description="Helical" evidence="2">
    <location>
        <begin position="241"/>
        <end position="270"/>
    </location>
</feature>
<feature type="transmembrane region" description="Helical" evidence="2">
    <location>
        <begin position="436"/>
        <end position="455"/>
    </location>
</feature>
<dbReference type="OrthoDB" id="5673at2759"/>
<organism evidence="3 4">
    <name type="scientific">Jaminaea rosea</name>
    <dbReference type="NCBI Taxonomy" id="1569628"/>
    <lineage>
        <taxon>Eukaryota</taxon>
        <taxon>Fungi</taxon>
        <taxon>Dikarya</taxon>
        <taxon>Basidiomycota</taxon>
        <taxon>Ustilaginomycotina</taxon>
        <taxon>Exobasidiomycetes</taxon>
        <taxon>Microstromatales</taxon>
        <taxon>Microstromatales incertae sedis</taxon>
        <taxon>Jaminaea</taxon>
    </lineage>
</organism>
<keyword evidence="2" id="KW-0812">Transmembrane</keyword>
<dbReference type="InterPro" id="IPR037997">
    <property type="entry name" value="Dgk1-like"/>
</dbReference>
<dbReference type="GO" id="GO:0006654">
    <property type="term" value="P:phosphatidic acid biosynthetic process"/>
    <property type="evidence" value="ECO:0007669"/>
    <property type="project" value="TreeGrafter"/>
</dbReference>
<dbReference type="GeneID" id="37026371"/>
<feature type="transmembrane region" description="Helical" evidence="2">
    <location>
        <begin position="171"/>
        <end position="187"/>
    </location>
</feature>
<feature type="compositionally biased region" description="Low complexity" evidence="1">
    <location>
        <begin position="1"/>
        <end position="15"/>
    </location>
</feature>
<protein>
    <recommendedName>
        <fullName evidence="5">Phosphatidate cytidylyltransferase</fullName>
    </recommendedName>
</protein>
<evidence type="ECO:0000313" key="4">
    <source>
        <dbReference type="Proteomes" id="UP000245884"/>
    </source>
</evidence>
<evidence type="ECO:0000256" key="2">
    <source>
        <dbReference type="SAM" id="Phobius"/>
    </source>
</evidence>
<accession>A0A316ULQ3</accession>
<gene>
    <name evidence="3" type="ORF">BDZ90DRAFT_222909</name>
</gene>
<evidence type="ECO:0008006" key="5">
    <source>
        <dbReference type="Google" id="ProtNLM"/>
    </source>
</evidence>
<dbReference type="AlphaFoldDB" id="A0A316ULQ3"/>
<sequence length="461" mass="48614">MNGSSSSSSAQPSSSRLAPNRTRSGSLSEKGAAVLRALQRAPEDESPEDTPPGALTPHLEVDTKVEAADDDAGYAPEGLDGVSPRPLAQHQHPRNGNGGAGDLADVSRAGSIVGLSEEQKLQGRANREGLRRRGEAKEVEKIVGSGRPGARRGGSGSEGKKSKKSWEIPRKIFHSSIGFLVLYLYLAHHNLGAVVRGLSIFLGIVITADIIRLNNDDFERIYEKVLGFLMRESEKDKVNGVVWYLIGVIFSLHFYPADIACVSIMILSWADTAASVFGRLLGRYTPPLPSPPFAARKSLSGFLAAWIAGGCVALLFWGGGIAMKAERFDGASWNSHHAVLGASAPGWAHSGWCGWSWGFRGRMPTELADNAKSGPLNAAWDAASRVVASAASSVNGVPAMPLPLVALGAGLVAAVAEGLELGGLDDNLSLPILSGFGIWAWLWVWGQAAGAFVGAQRSVLA</sequence>
<feature type="transmembrane region" description="Helical" evidence="2">
    <location>
        <begin position="193"/>
        <end position="211"/>
    </location>
</feature>